<proteinExistence type="predicted"/>
<evidence type="ECO:0000313" key="3">
    <source>
        <dbReference type="Proteomes" id="UP001055658"/>
    </source>
</evidence>
<feature type="transmembrane region" description="Helical" evidence="1">
    <location>
        <begin position="124"/>
        <end position="147"/>
    </location>
</feature>
<feature type="transmembrane region" description="Helical" evidence="1">
    <location>
        <begin position="17"/>
        <end position="40"/>
    </location>
</feature>
<keyword evidence="1" id="KW-0472">Membrane</keyword>
<keyword evidence="3" id="KW-1185">Reference proteome</keyword>
<name>A0ABY4VDB6_9GAMM</name>
<protein>
    <submittedName>
        <fullName evidence="2">Uncharacterized protein</fullName>
    </submittedName>
</protein>
<accession>A0ABY4VDB6</accession>
<organism evidence="2 3">
    <name type="scientific">Microbulbifer variabilis</name>
    <dbReference type="NCBI Taxonomy" id="266805"/>
    <lineage>
        <taxon>Bacteria</taxon>
        <taxon>Pseudomonadati</taxon>
        <taxon>Pseudomonadota</taxon>
        <taxon>Gammaproteobacteria</taxon>
        <taxon>Cellvibrionales</taxon>
        <taxon>Microbulbiferaceae</taxon>
        <taxon>Microbulbifer</taxon>
    </lineage>
</organism>
<feature type="transmembrane region" description="Helical" evidence="1">
    <location>
        <begin position="261"/>
        <end position="280"/>
    </location>
</feature>
<feature type="transmembrane region" description="Helical" evidence="1">
    <location>
        <begin position="191"/>
        <end position="213"/>
    </location>
</feature>
<keyword evidence="1" id="KW-1133">Transmembrane helix</keyword>
<dbReference type="RefSeq" id="WP_252084355.1">
    <property type="nucleotide sequence ID" value="NZ_CP092418.1"/>
</dbReference>
<gene>
    <name evidence="2" type="ORF">MJO52_02145</name>
</gene>
<feature type="transmembrane region" description="Helical" evidence="1">
    <location>
        <begin position="52"/>
        <end position="70"/>
    </location>
</feature>
<reference evidence="2" key="1">
    <citation type="submission" date="2022-02" db="EMBL/GenBank/DDBJ databases">
        <title>Coral-associated bacteria.</title>
        <authorList>
            <person name="Tang K."/>
            <person name="Wang X."/>
        </authorList>
    </citation>
    <scope>NUCLEOTIDE SEQUENCE</scope>
    <source>
        <strain evidence="2">SCSIO 43006</strain>
    </source>
</reference>
<keyword evidence="1" id="KW-0812">Transmembrane</keyword>
<feature type="transmembrane region" description="Helical" evidence="1">
    <location>
        <begin position="234"/>
        <end position="255"/>
    </location>
</feature>
<feature type="transmembrane region" description="Helical" evidence="1">
    <location>
        <begin position="102"/>
        <end position="118"/>
    </location>
</feature>
<sequence>MQGVAFRLRIWVEANQWILIGLASIITPVLMMIHLPVSLLLTGEGGDIRTSLSILLVAHIAFAVCGILLSPEPAELKWYLSCFHPLDLIKSLCIVQLKYNPLFWALWLLPLLVLVYLGEPFSILGYLTWFFLFCTIQLLSFLSLMRLKYRQILFSQSRTVLLKKSRIVIRLLIAFAITICCYVFAANEVLIALRILLVVGSSIIFTYAINSILEDEAEVNFWMMMKSCGKGEIVIQEYFKGILISMPGIMVVLFINGLESAAHFLIYMLAITGFSLLSLYKWGRVISAPLLAVSGVILLSV</sequence>
<dbReference type="EMBL" id="CP092418">
    <property type="protein sequence ID" value="USD21965.1"/>
    <property type="molecule type" value="Genomic_DNA"/>
</dbReference>
<dbReference type="Proteomes" id="UP001055658">
    <property type="component" value="Chromosome"/>
</dbReference>
<feature type="transmembrane region" description="Helical" evidence="1">
    <location>
        <begin position="167"/>
        <end position="185"/>
    </location>
</feature>
<evidence type="ECO:0000256" key="1">
    <source>
        <dbReference type="SAM" id="Phobius"/>
    </source>
</evidence>
<evidence type="ECO:0000313" key="2">
    <source>
        <dbReference type="EMBL" id="USD21965.1"/>
    </source>
</evidence>